<dbReference type="RefSeq" id="WP_125241188.1">
    <property type="nucleotide sequence ID" value="NZ_RSED01000001.1"/>
</dbReference>
<dbReference type="EMBL" id="RSED01000001">
    <property type="protein sequence ID" value="RRS06045.1"/>
    <property type="molecule type" value="Genomic_DNA"/>
</dbReference>
<name>A0A3R8T7T1_9BURK</name>
<dbReference type="Proteomes" id="UP000269265">
    <property type="component" value="Unassembled WGS sequence"/>
</dbReference>
<dbReference type="AlphaFoldDB" id="A0A3R8T7T1"/>
<accession>A0A3R8T7T1</accession>
<gene>
    <name evidence="1" type="ORF">EIP75_00060</name>
</gene>
<keyword evidence="2" id="KW-1185">Reference proteome</keyword>
<evidence type="ECO:0000313" key="1">
    <source>
        <dbReference type="EMBL" id="RRS06045.1"/>
    </source>
</evidence>
<reference evidence="1 2" key="1">
    <citation type="submission" date="2018-12" db="EMBL/GenBank/DDBJ databases">
        <title>The whole draft genome of Aquabacterium sp. SJQ9.</title>
        <authorList>
            <person name="Sun L."/>
            <person name="Gao X."/>
            <person name="Chen W."/>
            <person name="Huang K."/>
        </authorList>
    </citation>
    <scope>NUCLEOTIDE SEQUENCE [LARGE SCALE GENOMIC DNA]</scope>
    <source>
        <strain evidence="1 2">SJQ9</strain>
    </source>
</reference>
<sequence length="264" mass="29533">MFAINYQPFTSARPMISNYKIIAENVASSLTPSWRYSYLVIPAQLVVHGPPPPPANSRFEARGYSAYSDLVTRTLTRDTEEVSPHVRHRLMQHLIDTAKSGDTSLLKLFLKWWSVRDLTQLEGLLNTEIKLSEAEQLFRTGYTQVSTPFLLAAIAFAWSHTSETGKTRLLSQETTELDIFSLRPNIGEAPLLQELENAARRLHLPLVAAQLLGKGQRQAAVEMVGSANVLLLLEGLAAENRITFDRRSVEHAESVKSLQSRNGH</sequence>
<proteinExistence type="predicted"/>
<protein>
    <submittedName>
        <fullName evidence="1">Uncharacterized protein</fullName>
    </submittedName>
</protein>
<evidence type="ECO:0000313" key="2">
    <source>
        <dbReference type="Proteomes" id="UP000269265"/>
    </source>
</evidence>
<organism evidence="1 2">
    <name type="scientific">Aquabacterium soli</name>
    <dbReference type="NCBI Taxonomy" id="2493092"/>
    <lineage>
        <taxon>Bacteria</taxon>
        <taxon>Pseudomonadati</taxon>
        <taxon>Pseudomonadota</taxon>
        <taxon>Betaproteobacteria</taxon>
        <taxon>Burkholderiales</taxon>
        <taxon>Aquabacterium</taxon>
    </lineage>
</organism>
<comment type="caution">
    <text evidence="1">The sequence shown here is derived from an EMBL/GenBank/DDBJ whole genome shotgun (WGS) entry which is preliminary data.</text>
</comment>